<accession>A0A8H5GYA1</accession>
<evidence type="ECO:0000313" key="3">
    <source>
        <dbReference type="Proteomes" id="UP000518752"/>
    </source>
</evidence>
<sequence>MATYTSGNAGNATLSITPVVYVEKSAQPLQAILLTTFALWGIYSVLFCTYIYFQVYFFQRSRKRRFIYPVSLIALYILITAHTIFSTLSFNRALTSETMIELTYNPSFLSSVAGTHSSPDSRFFDFLRFNMAGEVSYMIASFIADGILICRCYYLWAARKSVIAAPIFFYILNLGFFLAALVTEATSEDNFDPPFLLASPTGYGIALKLALVFALVTIITNMLLTGLIAGRIFWLTKAAKSEHNSGAYSRLLAIILESGLLYAFTLIIGVCLLSVMSLVEFLPISAQAMASVSHSVYITSTPHLFLVATLQGIAPTLILVRVDLRASVESVSTKEEFTDKV</sequence>
<feature type="transmembrane region" description="Helical" evidence="1">
    <location>
        <begin position="203"/>
        <end position="230"/>
    </location>
</feature>
<feature type="transmembrane region" description="Helical" evidence="1">
    <location>
        <begin position="296"/>
        <end position="320"/>
    </location>
</feature>
<feature type="transmembrane region" description="Helical" evidence="1">
    <location>
        <begin position="135"/>
        <end position="156"/>
    </location>
</feature>
<dbReference type="AlphaFoldDB" id="A0A8H5GYA1"/>
<dbReference type="Proteomes" id="UP000518752">
    <property type="component" value="Unassembled WGS sequence"/>
</dbReference>
<keyword evidence="1" id="KW-0812">Transmembrane</keyword>
<keyword evidence="1" id="KW-1133">Transmembrane helix</keyword>
<feature type="transmembrane region" description="Helical" evidence="1">
    <location>
        <begin position="251"/>
        <end position="276"/>
    </location>
</feature>
<keyword evidence="1" id="KW-0472">Membrane</keyword>
<feature type="transmembrane region" description="Helical" evidence="1">
    <location>
        <begin position="163"/>
        <end position="183"/>
    </location>
</feature>
<organism evidence="2 3">
    <name type="scientific">Collybiopsis confluens</name>
    <dbReference type="NCBI Taxonomy" id="2823264"/>
    <lineage>
        <taxon>Eukaryota</taxon>
        <taxon>Fungi</taxon>
        <taxon>Dikarya</taxon>
        <taxon>Basidiomycota</taxon>
        <taxon>Agaricomycotina</taxon>
        <taxon>Agaricomycetes</taxon>
        <taxon>Agaricomycetidae</taxon>
        <taxon>Agaricales</taxon>
        <taxon>Marasmiineae</taxon>
        <taxon>Omphalotaceae</taxon>
        <taxon>Collybiopsis</taxon>
    </lineage>
</organism>
<feature type="transmembrane region" description="Helical" evidence="1">
    <location>
        <begin position="31"/>
        <end position="53"/>
    </location>
</feature>
<dbReference type="OrthoDB" id="3039972at2759"/>
<keyword evidence="3" id="KW-1185">Reference proteome</keyword>
<evidence type="ECO:0000313" key="2">
    <source>
        <dbReference type="EMBL" id="KAF5373199.1"/>
    </source>
</evidence>
<evidence type="ECO:0000256" key="1">
    <source>
        <dbReference type="SAM" id="Phobius"/>
    </source>
</evidence>
<name>A0A8H5GYA1_9AGAR</name>
<comment type="caution">
    <text evidence="2">The sequence shown here is derived from an EMBL/GenBank/DDBJ whole genome shotgun (WGS) entry which is preliminary data.</text>
</comment>
<protein>
    <submittedName>
        <fullName evidence="2">Uncharacterized protein</fullName>
    </submittedName>
</protein>
<feature type="transmembrane region" description="Helical" evidence="1">
    <location>
        <begin position="65"/>
        <end position="85"/>
    </location>
</feature>
<gene>
    <name evidence="2" type="ORF">D9757_010551</name>
</gene>
<dbReference type="EMBL" id="JAACJN010000107">
    <property type="protein sequence ID" value="KAF5373199.1"/>
    <property type="molecule type" value="Genomic_DNA"/>
</dbReference>
<reference evidence="2 3" key="1">
    <citation type="journal article" date="2020" name="ISME J.">
        <title>Uncovering the hidden diversity of litter-decomposition mechanisms in mushroom-forming fungi.</title>
        <authorList>
            <person name="Floudas D."/>
            <person name="Bentzer J."/>
            <person name="Ahren D."/>
            <person name="Johansson T."/>
            <person name="Persson P."/>
            <person name="Tunlid A."/>
        </authorList>
    </citation>
    <scope>NUCLEOTIDE SEQUENCE [LARGE SCALE GENOMIC DNA]</scope>
    <source>
        <strain evidence="2 3">CBS 406.79</strain>
    </source>
</reference>
<proteinExistence type="predicted"/>